<evidence type="ECO:0000313" key="2">
    <source>
        <dbReference type="EMBL" id="NWW74209.1"/>
    </source>
</evidence>
<feature type="compositionally biased region" description="Basic and acidic residues" evidence="1">
    <location>
        <begin position="155"/>
        <end position="169"/>
    </location>
</feature>
<dbReference type="PANTHER" id="PTHR14753">
    <property type="entry name" value="F-BOX ONLY PROTEIN 38"/>
    <property type="match status" value="1"/>
</dbReference>
<proteinExistence type="predicted"/>
<protein>
    <submittedName>
        <fullName evidence="2">FBX38 protein</fullName>
    </submittedName>
</protein>
<dbReference type="Proteomes" id="UP000580879">
    <property type="component" value="Unassembled WGS sequence"/>
</dbReference>
<keyword evidence="3" id="KW-1185">Reference proteome</keyword>
<evidence type="ECO:0000313" key="3">
    <source>
        <dbReference type="Proteomes" id="UP000580879"/>
    </source>
</evidence>
<dbReference type="EMBL" id="VZRZ01003118">
    <property type="protein sequence ID" value="NWW74209.1"/>
    <property type="molecule type" value="Genomic_DNA"/>
</dbReference>
<dbReference type="GO" id="GO:0031146">
    <property type="term" value="P:SCF-dependent proteasomal ubiquitin-dependent protein catabolic process"/>
    <property type="evidence" value="ECO:0007669"/>
    <property type="project" value="InterPro"/>
</dbReference>
<accession>A0A7K6QLJ9</accession>
<feature type="compositionally biased region" description="Acidic residues" evidence="1">
    <location>
        <begin position="182"/>
        <end position="193"/>
    </location>
</feature>
<dbReference type="PANTHER" id="PTHR14753:SF3">
    <property type="entry name" value="F-BOX ONLY PROTEIN 38"/>
    <property type="match status" value="1"/>
</dbReference>
<gene>
    <name evidence="2" type="primary">Fbxo38</name>
    <name evidence="2" type="ORF">CLIRUF_R12779</name>
</gene>
<comment type="caution">
    <text evidence="2">The sequence shown here is derived from an EMBL/GenBank/DDBJ whole genome shotgun (WGS) entry which is preliminary data.</text>
</comment>
<evidence type="ECO:0000256" key="1">
    <source>
        <dbReference type="SAM" id="MobiDB-lite"/>
    </source>
</evidence>
<sequence length="217" mass="24235">KMTSTDLVRYGLADVVENPGIITDIGMKAVNEVFSFIKYLVIYNCPHLHNPNNWITDHSRWTRLVDLTLVRCHAIKLDSFSQFIELLPSLEFISLDQMFREPPKGCARVGLSAGTGIGVSSALVSNQNSNNDNDNNNNHQNNNNNPNIHHNNHQHPHEQNEENELRQEGPAEEQQIAAEALNEMEEVAQEEGEAAGQHSEPPAPSQAVPMEVDEEQA</sequence>
<dbReference type="OrthoDB" id="10036898at2759"/>
<feature type="non-terminal residue" evidence="2">
    <location>
        <position position="1"/>
    </location>
</feature>
<dbReference type="GO" id="GO:0005737">
    <property type="term" value="C:cytoplasm"/>
    <property type="evidence" value="ECO:0007669"/>
    <property type="project" value="TreeGrafter"/>
</dbReference>
<feature type="compositionally biased region" description="Low complexity" evidence="1">
    <location>
        <begin position="125"/>
        <end position="149"/>
    </location>
</feature>
<feature type="region of interest" description="Disordered" evidence="1">
    <location>
        <begin position="122"/>
        <end position="217"/>
    </location>
</feature>
<organism evidence="2 3">
    <name type="scientific">Climacteris rufus</name>
    <name type="common">rufous treecreeper</name>
    <dbReference type="NCBI Taxonomy" id="47695"/>
    <lineage>
        <taxon>Eukaryota</taxon>
        <taxon>Metazoa</taxon>
        <taxon>Chordata</taxon>
        <taxon>Craniata</taxon>
        <taxon>Vertebrata</taxon>
        <taxon>Euteleostomi</taxon>
        <taxon>Archelosauria</taxon>
        <taxon>Archosauria</taxon>
        <taxon>Dinosauria</taxon>
        <taxon>Saurischia</taxon>
        <taxon>Theropoda</taxon>
        <taxon>Coelurosauria</taxon>
        <taxon>Aves</taxon>
        <taxon>Neognathae</taxon>
        <taxon>Neoaves</taxon>
        <taxon>Telluraves</taxon>
        <taxon>Australaves</taxon>
        <taxon>Passeriformes</taxon>
        <taxon>Climacteridae</taxon>
        <taxon>Climacteris</taxon>
    </lineage>
</organism>
<name>A0A7K6QLJ9_9PASS</name>
<dbReference type="InterPro" id="IPR042354">
    <property type="entry name" value="FBX38"/>
</dbReference>
<dbReference type="AlphaFoldDB" id="A0A7K6QLJ9"/>
<reference evidence="2 3" key="1">
    <citation type="submission" date="2019-09" db="EMBL/GenBank/DDBJ databases">
        <title>Bird 10,000 Genomes (B10K) Project - Family phase.</title>
        <authorList>
            <person name="Zhang G."/>
        </authorList>
    </citation>
    <scope>NUCLEOTIDE SEQUENCE [LARGE SCALE GENOMIC DNA]</scope>
    <source>
        <strain evidence="2">B10K-DU-029-53</strain>
    </source>
</reference>
<dbReference type="GO" id="GO:0005634">
    <property type="term" value="C:nucleus"/>
    <property type="evidence" value="ECO:0007669"/>
    <property type="project" value="TreeGrafter"/>
</dbReference>
<dbReference type="GO" id="GO:0070936">
    <property type="term" value="P:protein K48-linked ubiquitination"/>
    <property type="evidence" value="ECO:0007669"/>
    <property type="project" value="TreeGrafter"/>
</dbReference>
<feature type="non-terminal residue" evidence="2">
    <location>
        <position position="217"/>
    </location>
</feature>